<comment type="cofactor">
    <cofactor evidence="3">
        <name>Mg(2+)</name>
        <dbReference type="ChEBI" id="CHEBI:18420"/>
    </cofactor>
</comment>
<dbReference type="GO" id="GO:0008934">
    <property type="term" value="F:inositol monophosphate 1-phosphatase activity"/>
    <property type="evidence" value="ECO:0007669"/>
    <property type="project" value="TreeGrafter"/>
</dbReference>
<feature type="binding site" evidence="3">
    <location>
        <position position="84"/>
    </location>
    <ligand>
        <name>Mg(2+)</name>
        <dbReference type="ChEBI" id="CHEBI:18420"/>
        <label>1</label>
        <note>catalytic</note>
    </ligand>
</feature>
<reference evidence="4 5" key="1">
    <citation type="journal article" date="2016" name="Nat. Commun.">
        <title>Thousands of microbial genomes shed light on interconnected biogeochemical processes in an aquifer system.</title>
        <authorList>
            <person name="Anantharaman K."/>
            <person name="Brown C.T."/>
            <person name="Hug L.A."/>
            <person name="Sharon I."/>
            <person name="Castelle C.J."/>
            <person name="Probst A.J."/>
            <person name="Thomas B.C."/>
            <person name="Singh A."/>
            <person name="Wilkins M.J."/>
            <person name="Karaoz U."/>
            <person name="Brodie E.L."/>
            <person name="Williams K.H."/>
            <person name="Hubbard S.S."/>
            <person name="Banfield J.F."/>
        </authorList>
    </citation>
    <scope>NUCLEOTIDE SEQUENCE [LARGE SCALE GENOMIC DNA]</scope>
</reference>
<dbReference type="PRINTS" id="PR00377">
    <property type="entry name" value="IMPHPHTASES"/>
</dbReference>
<dbReference type="GO" id="GO:0006020">
    <property type="term" value="P:inositol metabolic process"/>
    <property type="evidence" value="ECO:0007669"/>
    <property type="project" value="TreeGrafter"/>
</dbReference>
<dbReference type="InterPro" id="IPR020550">
    <property type="entry name" value="Inositol_monophosphatase_CS"/>
</dbReference>
<dbReference type="STRING" id="1817832.A3J48_04700"/>
<sequence>MNADIEKMTKAAKAGGEILRKYFGQALDISEKSAVRDYQTKADLESESVILEILKTEFPGFNIHSEEIGIKANGSEFTLLVDPLDGTNNFVTGIPNFSITIALLKGDEVVAGLIHQPVVQQTYYAVKGKGSFVDGVRLQVSKEKNPKRATIGYAGGYNTNVNHIASLFGRLLISNHKRPMFNWALANDLCLLALGRVEGFINEENEIYDFAAAKLICREAGAVITNWDGTPDDNDLNPNFIMANNQEILNALLPLVTDKNFV</sequence>
<protein>
    <recommendedName>
        <fullName evidence="6">Inositol-phosphate phosphatase</fullName>
    </recommendedName>
</protein>
<keyword evidence="1 3" id="KW-0479">Metal-binding</keyword>
<dbReference type="InterPro" id="IPR000760">
    <property type="entry name" value="Inositol_monophosphatase-like"/>
</dbReference>
<organism evidence="4 5">
    <name type="scientific">Candidatus Doudnabacteria bacterium RIFCSPHIGHO2_02_FULL_46_11</name>
    <dbReference type="NCBI Taxonomy" id="1817832"/>
    <lineage>
        <taxon>Bacteria</taxon>
        <taxon>Candidatus Doudnaibacteriota</taxon>
    </lineage>
</organism>
<evidence type="ECO:0000256" key="3">
    <source>
        <dbReference type="PIRSR" id="PIRSR600760-2"/>
    </source>
</evidence>
<gene>
    <name evidence="4" type="ORF">A3J48_04700</name>
</gene>
<evidence type="ECO:0008006" key="6">
    <source>
        <dbReference type="Google" id="ProtNLM"/>
    </source>
</evidence>
<dbReference type="GO" id="GO:0007165">
    <property type="term" value="P:signal transduction"/>
    <property type="evidence" value="ECO:0007669"/>
    <property type="project" value="TreeGrafter"/>
</dbReference>
<dbReference type="PANTHER" id="PTHR20854:SF4">
    <property type="entry name" value="INOSITOL-1-MONOPHOSPHATASE-RELATED"/>
    <property type="match status" value="1"/>
</dbReference>
<dbReference type="SUPFAM" id="SSF56655">
    <property type="entry name" value="Carbohydrate phosphatase"/>
    <property type="match status" value="1"/>
</dbReference>
<name>A0A1F5P6M1_9BACT</name>
<dbReference type="Gene3D" id="3.40.190.80">
    <property type="match status" value="1"/>
</dbReference>
<evidence type="ECO:0000256" key="2">
    <source>
        <dbReference type="ARBA" id="ARBA00022842"/>
    </source>
</evidence>
<feature type="binding site" evidence="3">
    <location>
        <position position="209"/>
    </location>
    <ligand>
        <name>Mg(2+)</name>
        <dbReference type="ChEBI" id="CHEBI:18420"/>
        <label>1</label>
        <note>catalytic</note>
    </ligand>
</feature>
<keyword evidence="2 3" id="KW-0460">Magnesium</keyword>
<dbReference type="AlphaFoldDB" id="A0A1F5P6M1"/>
<evidence type="ECO:0000313" key="5">
    <source>
        <dbReference type="Proteomes" id="UP000176786"/>
    </source>
</evidence>
<dbReference type="Proteomes" id="UP000176786">
    <property type="component" value="Unassembled WGS sequence"/>
</dbReference>
<feature type="binding site" evidence="3">
    <location>
        <position position="85"/>
    </location>
    <ligand>
        <name>Mg(2+)</name>
        <dbReference type="ChEBI" id="CHEBI:18420"/>
        <label>1</label>
        <note>catalytic</note>
    </ligand>
</feature>
<dbReference type="Gene3D" id="3.30.540.10">
    <property type="entry name" value="Fructose-1,6-Bisphosphatase, subunit A, domain 1"/>
    <property type="match status" value="1"/>
</dbReference>
<dbReference type="GO" id="GO:0046854">
    <property type="term" value="P:phosphatidylinositol phosphate biosynthetic process"/>
    <property type="evidence" value="ECO:0007669"/>
    <property type="project" value="InterPro"/>
</dbReference>
<feature type="binding site" evidence="3">
    <location>
        <position position="66"/>
    </location>
    <ligand>
        <name>Mg(2+)</name>
        <dbReference type="ChEBI" id="CHEBI:18420"/>
        <label>1</label>
        <note>catalytic</note>
    </ligand>
</feature>
<dbReference type="Pfam" id="PF00459">
    <property type="entry name" value="Inositol_P"/>
    <property type="match status" value="1"/>
</dbReference>
<feature type="binding site" evidence="3">
    <location>
        <position position="82"/>
    </location>
    <ligand>
        <name>Mg(2+)</name>
        <dbReference type="ChEBI" id="CHEBI:18420"/>
        <label>1</label>
        <note>catalytic</note>
    </ligand>
</feature>
<accession>A0A1F5P6M1</accession>
<dbReference type="EMBL" id="MFES01000025">
    <property type="protein sequence ID" value="OGE85588.1"/>
    <property type="molecule type" value="Genomic_DNA"/>
</dbReference>
<dbReference type="PROSITE" id="PS00630">
    <property type="entry name" value="IMP_2"/>
    <property type="match status" value="1"/>
</dbReference>
<dbReference type="GO" id="GO:0046872">
    <property type="term" value="F:metal ion binding"/>
    <property type="evidence" value="ECO:0007669"/>
    <property type="project" value="UniProtKB-KW"/>
</dbReference>
<comment type="caution">
    <text evidence="4">The sequence shown here is derived from an EMBL/GenBank/DDBJ whole genome shotgun (WGS) entry which is preliminary data.</text>
</comment>
<dbReference type="PANTHER" id="PTHR20854">
    <property type="entry name" value="INOSITOL MONOPHOSPHATASE"/>
    <property type="match status" value="1"/>
</dbReference>
<evidence type="ECO:0000256" key="1">
    <source>
        <dbReference type="ARBA" id="ARBA00022723"/>
    </source>
</evidence>
<proteinExistence type="predicted"/>
<evidence type="ECO:0000313" key="4">
    <source>
        <dbReference type="EMBL" id="OGE85588.1"/>
    </source>
</evidence>